<evidence type="ECO:0000313" key="1">
    <source>
        <dbReference type="EMBL" id="SEH03175.1"/>
    </source>
</evidence>
<accession>A0A1H6F267</accession>
<dbReference type="OrthoDB" id="9806127at2"/>
<name>A0A1H6F267_9ACTN</name>
<gene>
    <name evidence="1" type="ORF">SAMN05444920_13379</name>
</gene>
<keyword evidence="1" id="KW-0067">ATP-binding</keyword>
<dbReference type="AlphaFoldDB" id="A0A1H6F267"/>
<protein>
    <submittedName>
        <fullName evidence="1">ATP-binding cassette, subfamily B</fullName>
    </submittedName>
</protein>
<organism evidence="1 2">
    <name type="scientific">Nonomuraea solani</name>
    <dbReference type="NCBI Taxonomy" id="1144553"/>
    <lineage>
        <taxon>Bacteria</taxon>
        <taxon>Bacillati</taxon>
        <taxon>Actinomycetota</taxon>
        <taxon>Actinomycetes</taxon>
        <taxon>Streptosporangiales</taxon>
        <taxon>Streptosporangiaceae</taxon>
        <taxon>Nonomuraea</taxon>
    </lineage>
</organism>
<reference evidence="1 2" key="1">
    <citation type="submission" date="2016-10" db="EMBL/GenBank/DDBJ databases">
        <authorList>
            <person name="de Groot N.N."/>
        </authorList>
    </citation>
    <scope>NUCLEOTIDE SEQUENCE [LARGE SCALE GENOMIC DNA]</scope>
    <source>
        <strain evidence="1 2">CGMCC 4.7037</strain>
    </source>
</reference>
<keyword evidence="2" id="KW-1185">Reference proteome</keyword>
<sequence>MDATLGTRFEDSRLSALADRSVRLAGLDPGDLVDGTHDDLIRRGGPYAEMYRLQASSYR</sequence>
<evidence type="ECO:0000313" key="2">
    <source>
        <dbReference type="Proteomes" id="UP000236732"/>
    </source>
</evidence>
<dbReference type="Proteomes" id="UP000236732">
    <property type="component" value="Unassembled WGS sequence"/>
</dbReference>
<keyword evidence="1" id="KW-0547">Nucleotide-binding</keyword>
<dbReference type="GO" id="GO:0005524">
    <property type="term" value="F:ATP binding"/>
    <property type="evidence" value="ECO:0007669"/>
    <property type="project" value="UniProtKB-KW"/>
</dbReference>
<dbReference type="EMBL" id="FNVT01000033">
    <property type="protein sequence ID" value="SEH03175.1"/>
    <property type="molecule type" value="Genomic_DNA"/>
</dbReference>
<proteinExistence type="predicted"/>